<dbReference type="Proteomes" id="UP000182798">
    <property type="component" value="Unassembled WGS sequence"/>
</dbReference>
<evidence type="ECO:0000256" key="5">
    <source>
        <dbReference type="ARBA" id="ARBA00022801"/>
    </source>
</evidence>
<dbReference type="RefSeq" id="WP_071564888.1">
    <property type="nucleotide sequence ID" value="NZ_MIQH01000796.1"/>
</dbReference>
<gene>
    <name evidence="11" type="ORF">BGC33_09690</name>
</gene>
<dbReference type="GO" id="GO:0071555">
    <property type="term" value="P:cell wall organization"/>
    <property type="evidence" value="ECO:0007669"/>
    <property type="project" value="UniProtKB-UniRule"/>
</dbReference>
<dbReference type="CDD" id="cd16913">
    <property type="entry name" value="YkuD_like"/>
    <property type="match status" value="1"/>
</dbReference>
<proteinExistence type="inferred from homology"/>
<feature type="active site" description="Proton donor/acceptor" evidence="9">
    <location>
        <position position="107"/>
    </location>
</feature>
<dbReference type="PANTHER" id="PTHR30582">
    <property type="entry name" value="L,D-TRANSPEPTIDASE"/>
    <property type="match status" value="1"/>
</dbReference>
<sequence length="149" mass="16351">MVITINIAQQSLSFKGNCYLISSAKNGVGEQEGSFCTPIGAFKIADKIGTDLQVGAVLVGRVPTGEIYTAELGRQCPDRDWILTRILWLEGLESHNKNTKARYIYIHGTPDEEPMGVVGSKGCIRMHNKDMVALFDVVQVGEKVVIIKQ</sequence>
<evidence type="ECO:0000313" key="12">
    <source>
        <dbReference type="Proteomes" id="UP000182798"/>
    </source>
</evidence>
<evidence type="ECO:0000256" key="8">
    <source>
        <dbReference type="ARBA" id="ARBA00023316"/>
    </source>
</evidence>
<dbReference type="AlphaFoldDB" id="A0A1J5U746"/>
<dbReference type="OrthoDB" id="9787225at2"/>
<dbReference type="InterPro" id="IPR005490">
    <property type="entry name" value="LD_TPept_cat_dom"/>
</dbReference>
<keyword evidence="3" id="KW-0328">Glycosyltransferase</keyword>
<dbReference type="Pfam" id="PF03734">
    <property type="entry name" value="YkuD"/>
    <property type="match status" value="1"/>
</dbReference>
<dbReference type="GO" id="GO:0008360">
    <property type="term" value="P:regulation of cell shape"/>
    <property type="evidence" value="ECO:0007669"/>
    <property type="project" value="UniProtKB-UniRule"/>
</dbReference>
<dbReference type="GO" id="GO:0016757">
    <property type="term" value="F:glycosyltransferase activity"/>
    <property type="evidence" value="ECO:0007669"/>
    <property type="project" value="UniProtKB-KW"/>
</dbReference>
<evidence type="ECO:0000256" key="9">
    <source>
        <dbReference type="PROSITE-ProRule" id="PRU01373"/>
    </source>
</evidence>
<reference evidence="12" key="1">
    <citation type="submission" date="2016-09" db="EMBL/GenBank/DDBJ databases">
        <title>Genome Sequence of Bathymodiolus thermophilus sulfur-oxidizing gill endosymbiont.</title>
        <authorList>
            <person name="Ponnudurai R."/>
            <person name="Kleiner M."/>
            <person name="Sayavedra L."/>
            <person name="Thuermer A."/>
            <person name="Felbeck H."/>
            <person name="Schlueter R."/>
            <person name="Schweder T."/>
            <person name="Markert S."/>
        </authorList>
    </citation>
    <scope>NUCLEOTIDE SEQUENCE [LARGE SCALE GENOMIC DNA]</scope>
    <source>
        <strain evidence="12">BAT/CrabSpa'14</strain>
    </source>
</reference>
<evidence type="ECO:0000259" key="10">
    <source>
        <dbReference type="PROSITE" id="PS52029"/>
    </source>
</evidence>
<feature type="domain" description="L,D-TPase catalytic" evidence="10">
    <location>
        <begin position="1"/>
        <end position="147"/>
    </location>
</feature>
<dbReference type="GO" id="GO:0018104">
    <property type="term" value="P:peptidoglycan-protein cross-linking"/>
    <property type="evidence" value="ECO:0007669"/>
    <property type="project" value="TreeGrafter"/>
</dbReference>
<dbReference type="UniPathway" id="UPA00219"/>
<evidence type="ECO:0000256" key="2">
    <source>
        <dbReference type="ARBA" id="ARBA00005992"/>
    </source>
</evidence>
<organism evidence="11 12">
    <name type="scientific">Bathymodiolus thermophilus thioautotrophic gill symbiont</name>
    <dbReference type="NCBI Taxonomy" id="2360"/>
    <lineage>
        <taxon>Bacteria</taxon>
        <taxon>Pseudomonadati</taxon>
        <taxon>Pseudomonadota</taxon>
        <taxon>Gammaproteobacteria</taxon>
        <taxon>sulfur-oxidizing symbionts</taxon>
    </lineage>
</organism>
<dbReference type="Gene3D" id="2.40.440.10">
    <property type="entry name" value="L,D-transpeptidase catalytic domain-like"/>
    <property type="match status" value="1"/>
</dbReference>
<evidence type="ECO:0000256" key="6">
    <source>
        <dbReference type="ARBA" id="ARBA00022960"/>
    </source>
</evidence>
<feature type="active site" description="Nucleophile" evidence="9">
    <location>
        <position position="123"/>
    </location>
</feature>
<dbReference type="EMBL" id="MIQH01000796">
    <property type="protein sequence ID" value="OIR24209.1"/>
    <property type="molecule type" value="Genomic_DNA"/>
</dbReference>
<accession>A0A1J5U746</accession>
<evidence type="ECO:0000256" key="3">
    <source>
        <dbReference type="ARBA" id="ARBA00022676"/>
    </source>
</evidence>
<dbReference type="GO" id="GO:0071972">
    <property type="term" value="F:peptidoglycan L,D-transpeptidase activity"/>
    <property type="evidence" value="ECO:0007669"/>
    <property type="project" value="TreeGrafter"/>
</dbReference>
<evidence type="ECO:0000256" key="4">
    <source>
        <dbReference type="ARBA" id="ARBA00022679"/>
    </source>
</evidence>
<keyword evidence="4" id="KW-0808">Transferase</keyword>
<protein>
    <recommendedName>
        <fullName evidence="10">L,D-TPase catalytic domain-containing protein</fullName>
    </recommendedName>
</protein>
<comment type="similarity">
    <text evidence="2">Belongs to the YkuD family.</text>
</comment>
<keyword evidence="8 9" id="KW-0961">Cell wall biogenesis/degradation</keyword>
<dbReference type="PROSITE" id="PS52029">
    <property type="entry name" value="LD_TPASE"/>
    <property type="match status" value="1"/>
</dbReference>
<name>A0A1J5U746_9GAMM</name>
<dbReference type="InterPro" id="IPR038063">
    <property type="entry name" value="Transpep_catalytic_dom"/>
</dbReference>
<keyword evidence="5" id="KW-0378">Hydrolase</keyword>
<dbReference type="PANTHER" id="PTHR30582:SF24">
    <property type="entry name" value="L,D-TRANSPEPTIDASE ERFK_SRFK-RELATED"/>
    <property type="match status" value="1"/>
</dbReference>
<comment type="caution">
    <text evidence="11">The sequence shown here is derived from an EMBL/GenBank/DDBJ whole genome shotgun (WGS) entry which is preliminary data.</text>
</comment>
<dbReference type="InterPro" id="IPR050979">
    <property type="entry name" value="LD-transpeptidase"/>
</dbReference>
<evidence type="ECO:0000256" key="7">
    <source>
        <dbReference type="ARBA" id="ARBA00022984"/>
    </source>
</evidence>
<keyword evidence="6 9" id="KW-0133">Cell shape</keyword>
<dbReference type="SUPFAM" id="SSF141523">
    <property type="entry name" value="L,D-transpeptidase catalytic domain-like"/>
    <property type="match status" value="1"/>
</dbReference>
<keyword evidence="7 9" id="KW-0573">Peptidoglycan synthesis</keyword>
<evidence type="ECO:0000256" key="1">
    <source>
        <dbReference type="ARBA" id="ARBA00004752"/>
    </source>
</evidence>
<dbReference type="GO" id="GO:0005576">
    <property type="term" value="C:extracellular region"/>
    <property type="evidence" value="ECO:0007669"/>
    <property type="project" value="TreeGrafter"/>
</dbReference>
<comment type="pathway">
    <text evidence="1 9">Cell wall biogenesis; peptidoglycan biosynthesis.</text>
</comment>
<evidence type="ECO:0000313" key="11">
    <source>
        <dbReference type="EMBL" id="OIR24209.1"/>
    </source>
</evidence>